<evidence type="ECO:0000259" key="6">
    <source>
        <dbReference type="Pfam" id="PF26343"/>
    </source>
</evidence>
<keyword evidence="2" id="KW-0479">Metal-binding</keyword>
<keyword evidence="8" id="KW-1185">Reference proteome</keyword>
<dbReference type="InterPro" id="IPR058652">
    <property type="entry name" value="VapC50_C"/>
</dbReference>
<evidence type="ECO:0000313" key="7">
    <source>
        <dbReference type="EMBL" id="BDA64178.1"/>
    </source>
</evidence>
<reference evidence="7 8" key="1">
    <citation type="submission" date="2021-08" db="EMBL/GenBank/DDBJ databases">
        <title>Whole genome sequence of novel Actinomyces species strain MAS-1.</title>
        <authorList>
            <person name="Saito M."/>
            <person name="Kuwahara N."/>
            <person name="Takizawa T."/>
            <person name="Gotouda H."/>
            <person name="Ochiai T."/>
        </authorList>
    </citation>
    <scope>NUCLEOTIDE SEQUENCE [LARGE SCALE GENOMIC DNA]</scope>
    <source>
        <strain evidence="7 8">MAS-1</strain>
    </source>
</reference>
<keyword evidence="3" id="KW-0378">Hydrolase</keyword>
<gene>
    <name evidence="7" type="ORF">MANAM107_10120</name>
</gene>
<protein>
    <recommendedName>
        <fullName evidence="9">PIN domain-containing protein</fullName>
    </recommendedName>
</protein>
<dbReference type="EMBL" id="AP025017">
    <property type="protein sequence ID" value="BDA64178.1"/>
    <property type="molecule type" value="Genomic_DNA"/>
</dbReference>
<evidence type="ECO:0000259" key="5">
    <source>
        <dbReference type="Pfam" id="PF13470"/>
    </source>
</evidence>
<evidence type="ECO:0000256" key="3">
    <source>
        <dbReference type="ARBA" id="ARBA00022801"/>
    </source>
</evidence>
<dbReference type="InterPro" id="IPR002716">
    <property type="entry name" value="PIN_dom"/>
</dbReference>
<organism evidence="7 8">
    <name type="scientific">Actinomyces capricornis</name>
    <dbReference type="NCBI Taxonomy" id="2755559"/>
    <lineage>
        <taxon>Bacteria</taxon>
        <taxon>Bacillati</taxon>
        <taxon>Actinomycetota</taxon>
        <taxon>Actinomycetes</taxon>
        <taxon>Actinomycetales</taxon>
        <taxon>Actinomycetaceae</taxon>
        <taxon>Actinomyces</taxon>
    </lineage>
</organism>
<feature type="domain" description="PIN" evidence="5">
    <location>
        <begin position="33"/>
        <end position="77"/>
    </location>
</feature>
<accession>A0ABN6K3M9</accession>
<keyword evidence="4" id="KW-0460">Magnesium</keyword>
<evidence type="ECO:0000313" key="8">
    <source>
        <dbReference type="Proteomes" id="UP000824496"/>
    </source>
</evidence>
<sequence length="154" mass="17188">MENAIFRIHARHGKDEEESRSYVLRMRKQMNRALPDARVGDWEDLLPAVPGMRDPNDRHVVATALSGRADVIVTFNLRDFEDGALPGGLFSQSPDDFLLDLLDLHPDLVMAALRAVSSRSGRKGPKWTVDDVIGCLEHEGLKDFAATCRSHAVR</sequence>
<evidence type="ECO:0000256" key="1">
    <source>
        <dbReference type="ARBA" id="ARBA00022722"/>
    </source>
</evidence>
<name>A0ABN6K3M9_9ACTO</name>
<evidence type="ECO:0000256" key="2">
    <source>
        <dbReference type="ARBA" id="ARBA00022723"/>
    </source>
</evidence>
<evidence type="ECO:0000256" key="4">
    <source>
        <dbReference type="ARBA" id="ARBA00022842"/>
    </source>
</evidence>
<feature type="domain" description="VapC50 C-terminal" evidence="6">
    <location>
        <begin position="94"/>
        <end position="149"/>
    </location>
</feature>
<proteinExistence type="predicted"/>
<dbReference type="Proteomes" id="UP000824496">
    <property type="component" value="Chromosome"/>
</dbReference>
<keyword evidence="1" id="KW-0540">Nuclease</keyword>
<dbReference type="Pfam" id="PF13470">
    <property type="entry name" value="PIN_3"/>
    <property type="match status" value="1"/>
</dbReference>
<dbReference type="Pfam" id="PF26343">
    <property type="entry name" value="VapC50_C"/>
    <property type="match status" value="1"/>
</dbReference>
<evidence type="ECO:0008006" key="9">
    <source>
        <dbReference type="Google" id="ProtNLM"/>
    </source>
</evidence>